<dbReference type="EMBL" id="CP020465">
    <property type="protein sequence ID" value="ASP46317.1"/>
    <property type="molecule type" value="Genomic_DNA"/>
</dbReference>
<proteinExistence type="predicted"/>
<evidence type="ECO:0000256" key="1">
    <source>
        <dbReference type="SAM" id="Phobius"/>
    </source>
</evidence>
<evidence type="ECO:0000313" key="2">
    <source>
        <dbReference type="EMBL" id="ASP46317.1"/>
    </source>
</evidence>
<protein>
    <submittedName>
        <fullName evidence="2">Uncharacterized protein</fullName>
    </submittedName>
</protein>
<sequence>MHSKSNSSSVFVLLARTSQQGFTLIETIVGIVVLSIAFSIFTTLIYPLANQSAEQVHQIKAAELGQSMINEILGKAFDENSEMSGGFYRCGEDQNNDGEIKALDGETCSDVLANEEADTRELFDDVDDYNGLTIIESSLGGSDSLGDMYVGYQIKVNVINDSDYDGDNDGADNNYTAKLITVTITTPQDFDFDFSVYRVNF</sequence>
<dbReference type="RefSeq" id="WP_081148205.1">
    <property type="nucleotide sequence ID" value="NZ_CP020465.1"/>
</dbReference>
<reference evidence="2 3" key="1">
    <citation type="submission" date="2017-08" db="EMBL/GenBank/DDBJ databases">
        <title>Complete genome of Colwellia sp. NB097-1, a psychrophile bacterium ioslated from Bering Sea.</title>
        <authorList>
            <person name="Chen X."/>
        </authorList>
    </citation>
    <scope>NUCLEOTIDE SEQUENCE [LARGE SCALE GENOMIC DNA]</scope>
    <source>
        <strain evidence="2 3">NB097-1</strain>
    </source>
</reference>
<keyword evidence="3" id="KW-1185">Reference proteome</keyword>
<keyword evidence="1" id="KW-1133">Transmembrane helix</keyword>
<organism evidence="2 3">
    <name type="scientific">Cognaticolwellia beringensis</name>
    <dbReference type="NCBI Taxonomy" id="1967665"/>
    <lineage>
        <taxon>Bacteria</taxon>
        <taxon>Pseudomonadati</taxon>
        <taxon>Pseudomonadota</taxon>
        <taxon>Gammaproteobacteria</taxon>
        <taxon>Alteromonadales</taxon>
        <taxon>Colwelliaceae</taxon>
        <taxon>Cognaticolwellia</taxon>
    </lineage>
</organism>
<dbReference type="Proteomes" id="UP000202259">
    <property type="component" value="Chromosome"/>
</dbReference>
<dbReference type="InterPro" id="IPR012902">
    <property type="entry name" value="N_methyl_site"/>
</dbReference>
<evidence type="ECO:0000313" key="3">
    <source>
        <dbReference type="Proteomes" id="UP000202259"/>
    </source>
</evidence>
<feature type="transmembrane region" description="Helical" evidence="1">
    <location>
        <begin position="21"/>
        <end position="49"/>
    </location>
</feature>
<keyword evidence="1" id="KW-0812">Transmembrane</keyword>
<name>A0A222G308_9GAMM</name>
<dbReference type="KEGG" id="cber:B5D82_00125"/>
<dbReference type="NCBIfam" id="TIGR02532">
    <property type="entry name" value="IV_pilin_GFxxxE"/>
    <property type="match status" value="1"/>
</dbReference>
<accession>A0A222G308</accession>
<dbReference type="Pfam" id="PF07963">
    <property type="entry name" value="N_methyl"/>
    <property type="match status" value="1"/>
</dbReference>
<gene>
    <name evidence="2" type="ORF">B5D82_00125</name>
</gene>
<dbReference type="OrthoDB" id="5593857at2"/>
<dbReference type="AlphaFoldDB" id="A0A222G308"/>
<keyword evidence="1" id="KW-0472">Membrane</keyword>